<sequence>MPNEWVLWSDISYWCCAMTASYMYFHQTNKRTVEDWFTFMNEEYRLIFDFDYLLSHLDWYKGKEASSEKQGVIGKIPLSFVKKVKRFRAKKDKSINEIRSDNWDNRKENRIKKMNRKLRKRNDKQKKLQKQLIRN</sequence>
<dbReference type="Proteomes" id="UP000225062">
    <property type="component" value="Unassembled WGS sequence"/>
</dbReference>
<protein>
    <recommendedName>
        <fullName evidence="3">DUF3841 domain-containing protein</fullName>
    </recommendedName>
</protein>
<dbReference type="EMBL" id="NUUI01000015">
    <property type="protein sequence ID" value="PHG22088.1"/>
    <property type="molecule type" value="Genomic_DNA"/>
</dbReference>
<dbReference type="AlphaFoldDB" id="A0ABD6TPV5"/>
<reference evidence="1 2" key="1">
    <citation type="submission" date="2017-09" db="EMBL/GenBank/DDBJ databases">
        <title>Large-scale bioinformatics analysis of Bacillus genomes uncovers conserved roles of natural products in bacterial physiology.</title>
        <authorList>
            <consortium name="Agbiome Team Llc"/>
            <person name="Bleich R.M."/>
            <person name="Grubbs K.J."/>
            <person name="Santa Maria K.C."/>
            <person name="Allen S.E."/>
            <person name="Farag S."/>
            <person name="Shank E.A."/>
            <person name="Bowers A."/>
        </authorList>
    </citation>
    <scope>NUCLEOTIDE SEQUENCE [LARGE SCALE GENOMIC DNA]</scope>
    <source>
        <strain evidence="1 2">AFS032503</strain>
    </source>
</reference>
<gene>
    <name evidence="1" type="ORF">COI74_07970</name>
</gene>
<comment type="caution">
    <text evidence="1">The sequence shown here is derived from an EMBL/GenBank/DDBJ whole genome shotgun (WGS) entry which is preliminary data.</text>
</comment>
<evidence type="ECO:0008006" key="3">
    <source>
        <dbReference type="Google" id="ProtNLM"/>
    </source>
</evidence>
<accession>A0ABD6TPV5</accession>
<name>A0ABD6TPV5_9BACI</name>
<organism evidence="1 2">
    <name type="scientific">Bacillus wiedmannii</name>
    <dbReference type="NCBI Taxonomy" id="1890302"/>
    <lineage>
        <taxon>Bacteria</taxon>
        <taxon>Bacillati</taxon>
        <taxon>Bacillota</taxon>
        <taxon>Bacilli</taxon>
        <taxon>Bacillales</taxon>
        <taxon>Bacillaceae</taxon>
        <taxon>Bacillus</taxon>
        <taxon>Bacillus cereus group</taxon>
    </lineage>
</organism>
<evidence type="ECO:0000313" key="1">
    <source>
        <dbReference type="EMBL" id="PHG22088.1"/>
    </source>
</evidence>
<evidence type="ECO:0000313" key="2">
    <source>
        <dbReference type="Proteomes" id="UP000225062"/>
    </source>
</evidence>
<proteinExistence type="predicted"/>